<keyword evidence="6" id="KW-0547">Nucleotide-binding</keyword>
<keyword evidence="9" id="KW-0175">Coiled coil</keyword>
<evidence type="ECO:0000256" key="3">
    <source>
        <dbReference type="ARBA" id="ARBA00012438"/>
    </source>
</evidence>
<evidence type="ECO:0000256" key="10">
    <source>
        <dbReference type="SAM" id="Phobius"/>
    </source>
</evidence>
<evidence type="ECO:0000259" key="11">
    <source>
        <dbReference type="PROSITE" id="PS50109"/>
    </source>
</evidence>
<keyword evidence="5" id="KW-0808">Transferase</keyword>
<dbReference type="EC" id="2.7.13.3" evidence="3"/>
<dbReference type="Pfam" id="PF02518">
    <property type="entry name" value="HATPase_c"/>
    <property type="match status" value="1"/>
</dbReference>
<dbReference type="InterPro" id="IPR004358">
    <property type="entry name" value="Sig_transdc_His_kin-like_C"/>
</dbReference>
<dbReference type="CDD" id="cd18773">
    <property type="entry name" value="PDC1_HK_sensor"/>
    <property type="match status" value="1"/>
</dbReference>
<dbReference type="GO" id="GO:0005524">
    <property type="term" value="F:ATP binding"/>
    <property type="evidence" value="ECO:0007669"/>
    <property type="project" value="UniProtKB-KW"/>
</dbReference>
<evidence type="ECO:0000256" key="2">
    <source>
        <dbReference type="ARBA" id="ARBA00004370"/>
    </source>
</evidence>
<keyword evidence="10" id="KW-1133">Transmembrane helix</keyword>
<evidence type="ECO:0000313" key="14">
    <source>
        <dbReference type="Proteomes" id="UP001291309"/>
    </source>
</evidence>
<dbReference type="Gene3D" id="3.30.565.10">
    <property type="entry name" value="Histidine kinase-like ATPase, C-terminal domain"/>
    <property type="match status" value="1"/>
</dbReference>
<dbReference type="PANTHER" id="PTHR44936:SF10">
    <property type="entry name" value="SENSOR PROTEIN RSTB"/>
    <property type="match status" value="1"/>
</dbReference>
<evidence type="ECO:0000259" key="12">
    <source>
        <dbReference type="PROSITE" id="PS50885"/>
    </source>
</evidence>
<dbReference type="InterPro" id="IPR005467">
    <property type="entry name" value="His_kinase_dom"/>
</dbReference>
<keyword evidence="8 13" id="KW-0067">ATP-binding</keyword>
<comment type="catalytic activity">
    <reaction evidence="1">
        <text>ATP + protein L-histidine = ADP + protein N-phospho-L-histidine.</text>
        <dbReference type="EC" id="2.7.13.3"/>
    </reaction>
</comment>
<reference evidence="13 14" key="1">
    <citation type="submission" date="2023-12" db="EMBL/GenBank/DDBJ databases">
        <title>the genome sequence of Hyalangium sp. s54d21.</title>
        <authorList>
            <person name="Zhang X."/>
        </authorList>
    </citation>
    <scope>NUCLEOTIDE SEQUENCE [LARGE SCALE GENOMIC DNA]</scope>
    <source>
        <strain evidence="14">s54d21</strain>
    </source>
</reference>
<comment type="caution">
    <text evidence="13">The sequence shown here is derived from an EMBL/GenBank/DDBJ whole genome shotgun (WGS) entry which is preliminary data.</text>
</comment>
<dbReference type="RefSeq" id="WP_321548131.1">
    <property type="nucleotide sequence ID" value="NZ_JAXIVS010000008.1"/>
</dbReference>
<dbReference type="Gene3D" id="1.10.287.130">
    <property type="match status" value="1"/>
</dbReference>
<gene>
    <name evidence="13" type="ORF">SYV04_23630</name>
</gene>
<evidence type="ECO:0000256" key="6">
    <source>
        <dbReference type="ARBA" id="ARBA00022741"/>
    </source>
</evidence>
<dbReference type="InterPro" id="IPR036890">
    <property type="entry name" value="HATPase_C_sf"/>
</dbReference>
<dbReference type="InterPro" id="IPR003660">
    <property type="entry name" value="HAMP_dom"/>
</dbReference>
<dbReference type="Gene3D" id="6.10.340.10">
    <property type="match status" value="1"/>
</dbReference>
<name>A0ABU5HBB2_9BACT</name>
<accession>A0ABU5HBB2</accession>
<protein>
    <recommendedName>
        <fullName evidence="3">histidine kinase</fullName>
        <ecNumber evidence="3">2.7.13.3</ecNumber>
    </recommendedName>
</protein>
<dbReference type="SUPFAM" id="SSF158472">
    <property type="entry name" value="HAMP domain-like"/>
    <property type="match status" value="1"/>
</dbReference>
<dbReference type="PANTHER" id="PTHR44936">
    <property type="entry name" value="SENSOR PROTEIN CREC"/>
    <property type="match status" value="1"/>
</dbReference>
<keyword evidence="10" id="KW-0472">Membrane</keyword>
<evidence type="ECO:0000256" key="7">
    <source>
        <dbReference type="ARBA" id="ARBA00022777"/>
    </source>
</evidence>
<dbReference type="CDD" id="cd06225">
    <property type="entry name" value="HAMP"/>
    <property type="match status" value="1"/>
</dbReference>
<feature type="domain" description="Histidine kinase" evidence="11">
    <location>
        <begin position="555"/>
        <end position="742"/>
    </location>
</feature>
<keyword evidence="4" id="KW-0597">Phosphoprotein</keyword>
<dbReference type="CDD" id="cd18774">
    <property type="entry name" value="PDC2_HK_sensor"/>
    <property type="match status" value="1"/>
</dbReference>
<feature type="domain" description="HAMP" evidence="12">
    <location>
        <begin position="390"/>
        <end position="442"/>
    </location>
</feature>
<dbReference type="Pfam" id="PF00672">
    <property type="entry name" value="HAMP"/>
    <property type="match status" value="1"/>
</dbReference>
<dbReference type="InterPro" id="IPR003594">
    <property type="entry name" value="HATPase_dom"/>
</dbReference>
<dbReference type="Gene3D" id="3.30.450.20">
    <property type="entry name" value="PAS domain"/>
    <property type="match status" value="1"/>
</dbReference>
<evidence type="ECO:0000256" key="5">
    <source>
        <dbReference type="ARBA" id="ARBA00022679"/>
    </source>
</evidence>
<dbReference type="SMART" id="SM00387">
    <property type="entry name" value="HATPase_c"/>
    <property type="match status" value="1"/>
</dbReference>
<evidence type="ECO:0000313" key="13">
    <source>
        <dbReference type="EMBL" id="MDY7229405.1"/>
    </source>
</evidence>
<keyword evidence="14" id="KW-1185">Reference proteome</keyword>
<evidence type="ECO:0000256" key="9">
    <source>
        <dbReference type="SAM" id="Coils"/>
    </source>
</evidence>
<feature type="transmembrane region" description="Helical" evidence="10">
    <location>
        <begin position="21"/>
        <end position="39"/>
    </location>
</feature>
<dbReference type="InterPro" id="IPR050980">
    <property type="entry name" value="2C_sensor_his_kinase"/>
</dbReference>
<evidence type="ECO:0000256" key="8">
    <source>
        <dbReference type="ARBA" id="ARBA00022840"/>
    </source>
</evidence>
<feature type="transmembrane region" description="Helical" evidence="10">
    <location>
        <begin position="368"/>
        <end position="388"/>
    </location>
</feature>
<dbReference type="PROSITE" id="PS50109">
    <property type="entry name" value="HIS_KIN"/>
    <property type="match status" value="1"/>
</dbReference>
<dbReference type="EMBL" id="JAXIVS010000008">
    <property type="protein sequence ID" value="MDY7229405.1"/>
    <property type="molecule type" value="Genomic_DNA"/>
</dbReference>
<dbReference type="Proteomes" id="UP001291309">
    <property type="component" value="Unassembled WGS sequence"/>
</dbReference>
<keyword evidence="10" id="KW-0812">Transmembrane</keyword>
<sequence length="756" mass="84717">MQPSLSPRTSLARSTLLKMGARIALVIFLATLFSYLHILHTLRAQALVQLEQHVRERIQREQVLFVLAEDNHAVLKKALEEKILALREEDPNPRFDRLFVYLPDGTVRSRAEGFDGKRMAGLFTPRGVAMNDDLRRRILAAHEVLNQYGPAFHTRFADTFVVLPEGAMVIYFPNGPTYCLNASATESIISQEFFPLSLPANNPARRTAWSGVYQDPSNGKWLTTVSTPLDMDGRHVATIGHDFSPNDFLGRTVTDRLPGAYNLLIRDDGQLLAHPELKLERTTGAYHIQSDAEQPDVWSTQLDAAQRRVHLRAIFAKVKQSKPGQLVHQLPAQGEYIAAARLEGPGWNFVTVLPEGVVSEPAFQAARYVLLAGVLSLLLELAIMYWVLQQQISRPLRVFTRATDQVKAGDFKVELDTARGDELGQLAGAFQLMTDEVHRREDALRKANEELEHRVEERTRELKEVHSQLMQTARQAGMAEVATNVLHNVGNVLNSVYTSAHVAKERLADLKLESVSRVTGMLQEHQADLNTFLIQDKRGRILMPFLSQLGQNLLDERREIMSLLADVGRYTEHIGDIVKLQQDYARAPRLHEPVLLEELVEDALRINSAALSRHQVRVERSLESVPSVLTDKHKVLMILINLISNAKYALDAAPAEQRLMRVRLSLPTVDRVRIEVSDNGMGIAPELRTRIFQYGFTTRKEGHGFGLHSCALAAQELEGSLKAHSEGLGQGASFTLELPCVPVQEEEHSLPGVARR</sequence>
<evidence type="ECO:0000256" key="4">
    <source>
        <dbReference type="ARBA" id="ARBA00022553"/>
    </source>
</evidence>
<proteinExistence type="predicted"/>
<dbReference type="SUPFAM" id="SSF55874">
    <property type="entry name" value="ATPase domain of HSP90 chaperone/DNA topoisomerase II/histidine kinase"/>
    <property type="match status" value="1"/>
</dbReference>
<keyword evidence="7" id="KW-0418">Kinase</keyword>
<dbReference type="PRINTS" id="PR00344">
    <property type="entry name" value="BCTRLSENSOR"/>
</dbReference>
<dbReference type="SMART" id="SM00304">
    <property type="entry name" value="HAMP"/>
    <property type="match status" value="1"/>
</dbReference>
<feature type="coiled-coil region" evidence="9">
    <location>
        <begin position="441"/>
        <end position="468"/>
    </location>
</feature>
<evidence type="ECO:0000256" key="1">
    <source>
        <dbReference type="ARBA" id="ARBA00000085"/>
    </source>
</evidence>
<comment type="subcellular location">
    <subcellularLocation>
        <location evidence="2">Membrane</location>
    </subcellularLocation>
</comment>
<organism evidence="13 14">
    <name type="scientific">Hyalangium rubrum</name>
    <dbReference type="NCBI Taxonomy" id="3103134"/>
    <lineage>
        <taxon>Bacteria</taxon>
        <taxon>Pseudomonadati</taxon>
        <taxon>Myxococcota</taxon>
        <taxon>Myxococcia</taxon>
        <taxon>Myxococcales</taxon>
        <taxon>Cystobacterineae</taxon>
        <taxon>Archangiaceae</taxon>
        <taxon>Hyalangium</taxon>
    </lineage>
</organism>
<dbReference type="PROSITE" id="PS50885">
    <property type="entry name" value="HAMP"/>
    <property type="match status" value="1"/>
</dbReference>